<name>A0ABQ9I760_9NEOP</name>
<sequence>MEELEIILPPDEFDKYTRRGYFTIRRNHEFWAGTWAHQVIEHDLMRPLKCQGGLTHGRGITESTLAHYIHSFPGCLEMCNTMEEFFELMSQTTEQAKVDKTFAEAKISRKARINSLSVIHNTVTINDKVVPVSENQLFMRTVCIMKSDTEKAEYFKYELSPQSPTLFDGLHMRKTDKSAFTTLFKKVSPEENMAVDSPTFVIDGGYKLHAATTTWPRLANYGQICGMYVKHITNNYPSAVVARRAMRRSCPDIVIGEQTMVTNSQEYFLNNENNKGHLIVMLKLRLVVADIRVVQSKDDTDVLIVTTALDIELSGNPAILVGTDTDLLVILIYRNRFNGNVKMLHPSTNETSAKLYDIAAIQKDTGDM</sequence>
<comment type="caution">
    <text evidence="1">The sequence shown here is derived from an EMBL/GenBank/DDBJ whole genome shotgun (WGS) entry which is preliminary data.</text>
</comment>
<protein>
    <submittedName>
        <fullName evidence="1">Uncharacterized protein</fullName>
    </submittedName>
</protein>
<accession>A0ABQ9I760</accession>
<organism evidence="1 2">
    <name type="scientific">Dryococelus australis</name>
    <dbReference type="NCBI Taxonomy" id="614101"/>
    <lineage>
        <taxon>Eukaryota</taxon>
        <taxon>Metazoa</taxon>
        <taxon>Ecdysozoa</taxon>
        <taxon>Arthropoda</taxon>
        <taxon>Hexapoda</taxon>
        <taxon>Insecta</taxon>
        <taxon>Pterygota</taxon>
        <taxon>Neoptera</taxon>
        <taxon>Polyneoptera</taxon>
        <taxon>Phasmatodea</taxon>
        <taxon>Verophasmatodea</taxon>
        <taxon>Anareolatae</taxon>
        <taxon>Phasmatidae</taxon>
        <taxon>Eurycanthinae</taxon>
        <taxon>Dryococelus</taxon>
    </lineage>
</organism>
<dbReference type="EMBL" id="JARBHB010000002">
    <property type="protein sequence ID" value="KAJ8892475.1"/>
    <property type="molecule type" value="Genomic_DNA"/>
</dbReference>
<keyword evidence="2" id="KW-1185">Reference proteome</keyword>
<evidence type="ECO:0000313" key="2">
    <source>
        <dbReference type="Proteomes" id="UP001159363"/>
    </source>
</evidence>
<reference evidence="1 2" key="1">
    <citation type="submission" date="2023-02" db="EMBL/GenBank/DDBJ databases">
        <title>LHISI_Scaffold_Assembly.</title>
        <authorList>
            <person name="Stuart O.P."/>
            <person name="Cleave R."/>
            <person name="Magrath M.J.L."/>
            <person name="Mikheyev A.S."/>
        </authorList>
    </citation>
    <scope>NUCLEOTIDE SEQUENCE [LARGE SCALE GENOMIC DNA]</scope>
    <source>
        <strain evidence="1">Daus_M_001</strain>
        <tissue evidence="1">Leg muscle</tissue>
    </source>
</reference>
<proteinExistence type="predicted"/>
<dbReference type="Proteomes" id="UP001159363">
    <property type="component" value="Chromosome 2"/>
</dbReference>
<evidence type="ECO:0000313" key="1">
    <source>
        <dbReference type="EMBL" id="KAJ8892475.1"/>
    </source>
</evidence>
<gene>
    <name evidence="1" type="ORF">PR048_005055</name>
</gene>